<sequence length="57" mass="6634">MEMLDKHTLELIDLSRYDTHGFLQCSGYTLRRHKAETLLANAGCYEARQDWIQYLGG</sequence>
<gene>
    <name evidence="1" type="ORF">QBC32DRAFT_313040</name>
</gene>
<organism evidence="1 2">
    <name type="scientific">Pseudoneurospora amorphoporcata</name>
    <dbReference type="NCBI Taxonomy" id="241081"/>
    <lineage>
        <taxon>Eukaryota</taxon>
        <taxon>Fungi</taxon>
        <taxon>Dikarya</taxon>
        <taxon>Ascomycota</taxon>
        <taxon>Pezizomycotina</taxon>
        <taxon>Sordariomycetes</taxon>
        <taxon>Sordariomycetidae</taxon>
        <taxon>Sordariales</taxon>
        <taxon>Sordariaceae</taxon>
        <taxon>Pseudoneurospora</taxon>
    </lineage>
</organism>
<reference evidence="1" key="1">
    <citation type="journal article" date="2023" name="Mol. Phylogenet. Evol.">
        <title>Genome-scale phylogeny and comparative genomics of the fungal order Sordariales.</title>
        <authorList>
            <person name="Hensen N."/>
            <person name="Bonometti L."/>
            <person name="Westerberg I."/>
            <person name="Brannstrom I.O."/>
            <person name="Guillou S."/>
            <person name="Cros-Aarteil S."/>
            <person name="Calhoun S."/>
            <person name="Haridas S."/>
            <person name="Kuo A."/>
            <person name="Mondo S."/>
            <person name="Pangilinan J."/>
            <person name="Riley R."/>
            <person name="LaButti K."/>
            <person name="Andreopoulos B."/>
            <person name="Lipzen A."/>
            <person name="Chen C."/>
            <person name="Yan M."/>
            <person name="Daum C."/>
            <person name="Ng V."/>
            <person name="Clum A."/>
            <person name="Steindorff A."/>
            <person name="Ohm R.A."/>
            <person name="Martin F."/>
            <person name="Silar P."/>
            <person name="Natvig D.O."/>
            <person name="Lalanne C."/>
            <person name="Gautier V."/>
            <person name="Ament-Velasquez S.L."/>
            <person name="Kruys A."/>
            <person name="Hutchinson M.I."/>
            <person name="Powell A.J."/>
            <person name="Barry K."/>
            <person name="Miller A.N."/>
            <person name="Grigoriev I.V."/>
            <person name="Debuchy R."/>
            <person name="Gladieux P."/>
            <person name="Hiltunen Thoren M."/>
            <person name="Johannesson H."/>
        </authorList>
    </citation>
    <scope>NUCLEOTIDE SEQUENCE</scope>
    <source>
        <strain evidence="1">CBS 626.80</strain>
    </source>
</reference>
<evidence type="ECO:0000313" key="1">
    <source>
        <dbReference type="EMBL" id="KAK3953401.1"/>
    </source>
</evidence>
<comment type="caution">
    <text evidence="1">The sequence shown here is derived from an EMBL/GenBank/DDBJ whole genome shotgun (WGS) entry which is preliminary data.</text>
</comment>
<evidence type="ECO:0000313" key="2">
    <source>
        <dbReference type="Proteomes" id="UP001303222"/>
    </source>
</evidence>
<reference evidence="1" key="2">
    <citation type="submission" date="2023-06" db="EMBL/GenBank/DDBJ databases">
        <authorList>
            <consortium name="Lawrence Berkeley National Laboratory"/>
            <person name="Mondo S.J."/>
            <person name="Hensen N."/>
            <person name="Bonometti L."/>
            <person name="Westerberg I."/>
            <person name="Brannstrom I.O."/>
            <person name="Guillou S."/>
            <person name="Cros-Aarteil S."/>
            <person name="Calhoun S."/>
            <person name="Haridas S."/>
            <person name="Kuo A."/>
            <person name="Pangilinan J."/>
            <person name="Riley R."/>
            <person name="Labutti K."/>
            <person name="Andreopoulos B."/>
            <person name="Lipzen A."/>
            <person name="Chen C."/>
            <person name="Yanf M."/>
            <person name="Daum C."/>
            <person name="Ng V."/>
            <person name="Clum A."/>
            <person name="Steindorff A."/>
            <person name="Ohm R."/>
            <person name="Martin F."/>
            <person name="Silar P."/>
            <person name="Natvig D."/>
            <person name="Lalanne C."/>
            <person name="Gautier V."/>
            <person name="Ament-Velasquez S.L."/>
            <person name="Kruys A."/>
            <person name="Hutchinson M.I."/>
            <person name="Powell A.J."/>
            <person name="Barry K."/>
            <person name="Miller A.N."/>
            <person name="Grigoriev I.V."/>
            <person name="Debuchy R."/>
            <person name="Gladieux P."/>
            <person name="Thoren M.H."/>
            <person name="Johannesson H."/>
        </authorList>
    </citation>
    <scope>NUCLEOTIDE SEQUENCE</scope>
    <source>
        <strain evidence="1">CBS 626.80</strain>
    </source>
</reference>
<dbReference type="EMBL" id="MU859106">
    <property type="protein sequence ID" value="KAK3953401.1"/>
    <property type="molecule type" value="Genomic_DNA"/>
</dbReference>
<dbReference type="Proteomes" id="UP001303222">
    <property type="component" value="Unassembled WGS sequence"/>
</dbReference>
<proteinExistence type="predicted"/>
<protein>
    <submittedName>
        <fullName evidence="1">Uncharacterized protein</fullName>
    </submittedName>
</protein>
<name>A0AAN6NWW4_9PEZI</name>
<accession>A0AAN6NWW4</accession>
<keyword evidence="2" id="KW-1185">Reference proteome</keyword>
<dbReference type="AlphaFoldDB" id="A0AAN6NWW4"/>